<sequence length="256" mass="30275">MSIQDFNKHLRLLPADFIKKFRKKRRVLKNRKYSKTFRQRGSEKKNNIDAENRALEFAIFQAKEELRKVVKERDEFKQKYTALKRTVSVLQLLDIYFSQDEQSNLSCIQNHQLEETTGERGDTESFPDGSQPHLSNEVYSSSTSPQRQAEVQKSIENITEEDLANLPIRELNKRLRNLRSDEAQKIRKRRRSLKNREYATSARRKRSAIKMSLTTQNQRLSAQLRQTKEILSETVKERDSYKNKYENLKKVYAALS</sequence>
<feature type="coiled-coil region" evidence="4">
    <location>
        <begin position="59"/>
        <end position="86"/>
    </location>
</feature>
<protein>
    <recommendedName>
        <fullName evidence="6">Basic leucine zipper domain-containing protein</fullName>
    </recommendedName>
</protein>
<feature type="domain" description="Basic leucine zipper" evidence="6">
    <location>
        <begin position="159"/>
        <end position="248"/>
    </location>
</feature>
<evidence type="ECO:0000259" key="6">
    <source>
        <dbReference type="Pfam" id="PF03131"/>
    </source>
</evidence>
<feature type="region of interest" description="Disordered" evidence="5">
    <location>
        <begin position="115"/>
        <end position="147"/>
    </location>
</feature>
<dbReference type="Gene3D" id="1.20.5.170">
    <property type="match status" value="2"/>
</dbReference>
<keyword evidence="1" id="KW-0805">Transcription regulation</keyword>
<evidence type="ECO:0000256" key="5">
    <source>
        <dbReference type="SAM" id="MobiDB-lite"/>
    </source>
</evidence>
<reference evidence="7 8" key="1">
    <citation type="submission" date="2022-05" db="EMBL/GenBank/DDBJ databases">
        <authorList>
            <consortium name="Genoscope - CEA"/>
            <person name="William W."/>
        </authorList>
    </citation>
    <scope>NUCLEOTIDE SEQUENCE [LARGE SCALE GENOMIC DNA]</scope>
</reference>
<name>A0ABN8PCX2_9CNID</name>
<comment type="caution">
    <text evidence="7">The sequence shown here is derived from an EMBL/GenBank/DDBJ whole genome shotgun (WGS) entry which is preliminary data.</text>
</comment>
<keyword evidence="3" id="KW-0804">Transcription</keyword>
<evidence type="ECO:0000256" key="4">
    <source>
        <dbReference type="SAM" id="Coils"/>
    </source>
</evidence>
<dbReference type="Pfam" id="PF03131">
    <property type="entry name" value="bZIP_Maf"/>
    <property type="match status" value="2"/>
</dbReference>
<evidence type="ECO:0000256" key="2">
    <source>
        <dbReference type="ARBA" id="ARBA00023125"/>
    </source>
</evidence>
<evidence type="ECO:0000313" key="7">
    <source>
        <dbReference type="EMBL" id="CAH3138584.1"/>
    </source>
</evidence>
<dbReference type="SUPFAM" id="SSF47454">
    <property type="entry name" value="A DNA-binding domain in eukaryotic transcription factors"/>
    <property type="match status" value="1"/>
</dbReference>
<keyword evidence="8" id="KW-1185">Reference proteome</keyword>
<evidence type="ECO:0000313" key="8">
    <source>
        <dbReference type="Proteomes" id="UP001159405"/>
    </source>
</evidence>
<dbReference type="EMBL" id="CALNXK010000061">
    <property type="protein sequence ID" value="CAH3138584.1"/>
    <property type="molecule type" value="Genomic_DNA"/>
</dbReference>
<gene>
    <name evidence="7" type="ORF">PLOB_00040220</name>
</gene>
<feature type="coiled-coil region" evidence="4">
    <location>
        <begin position="217"/>
        <end position="251"/>
    </location>
</feature>
<keyword evidence="2" id="KW-0238">DNA-binding</keyword>
<feature type="compositionally biased region" description="Polar residues" evidence="5">
    <location>
        <begin position="132"/>
        <end position="147"/>
    </location>
</feature>
<dbReference type="InterPro" id="IPR004826">
    <property type="entry name" value="bZIP_Maf"/>
</dbReference>
<dbReference type="InterPro" id="IPR008917">
    <property type="entry name" value="TF_DNA-bd_sf"/>
</dbReference>
<dbReference type="InterPro" id="IPR024874">
    <property type="entry name" value="Transcription_factor_Maf_fam"/>
</dbReference>
<dbReference type="Proteomes" id="UP001159405">
    <property type="component" value="Unassembled WGS sequence"/>
</dbReference>
<keyword evidence="4" id="KW-0175">Coiled coil</keyword>
<evidence type="ECO:0000256" key="1">
    <source>
        <dbReference type="ARBA" id="ARBA00023015"/>
    </source>
</evidence>
<evidence type="ECO:0000256" key="3">
    <source>
        <dbReference type="ARBA" id="ARBA00023163"/>
    </source>
</evidence>
<feature type="domain" description="Basic leucine zipper" evidence="6">
    <location>
        <begin position="1"/>
        <end position="83"/>
    </location>
</feature>
<dbReference type="PANTHER" id="PTHR10129">
    <property type="entry name" value="TRANSCRIPTION FACTOR MAF"/>
    <property type="match status" value="1"/>
</dbReference>
<organism evidence="7 8">
    <name type="scientific">Porites lobata</name>
    <dbReference type="NCBI Taxonomy" id="104759"/>
    <lineage>
        <taxon>Eukaryota</taxon>
        <taxon>Metazoa</taxon>
        <taxon>Cnidaria</taxon>
        <taxon>Anthozoa</taxon>
        <taxon>Hexacorallia</taxon>
        <taxon>Scleractinia</taxon>
        <taxon>Fungiina</taxon>
        <taxon>Poritidae</taxon>
        <taxon>Porites</taxon>
    </lineage>
</organism>
<dbReference type="PANTHER" id="PTHR10129:SF48">
    <property type="entry name" value="MAF-S, ISOFORM B"/>
    <property type="match status" value="1"/>
</dbReference>
<proteinExistence type="predicted"/>
<accession>A0ABN8PCX2</accession>
<feature type="non-terminal residue" evidence="7">
    <location>
        <position position="256"/>
    </location>
</feature>